<gene>
    <name evidence="2" type="ORF">C1H76_6693</name>
</gene>
<dbReference type="Proteomes" id="UP000308133">
    <property type="component" value="Unassembled WGS sequence"/>
</dbReference>
<feature type="region of interest" description="Disordered" evidence="1">
    <location>
        <begin position="540"/>
        <end position="662"/>
    </location>
</feature>
<evidence type="ECO:0000256" key="1">
    <source>
        <dbReference type="SAM" id="MobiDB-lite"/>
    </source>
</evidence>
<feature type="compositionally biased region" description="Basic and acidic residues" evidence="1">
    <location>
        <begin position="332"/>
        <end position="348"/>
    </location>
</feature>
<dbReference type="AlphaFoldDB" id="A0A4V6DTM3"/>
<dbReference type="GO" id="GO:0001228">
    <property type="term" value="F:DNA-binding transcription activator activity, RNA polymerase II-specific"/>
    <property type="evidence" value="ECO:0007669"/>
    <property type="project" value="TreeGrafter"/>
</dbReference>
<reference evidence="2 3" key="1">
    <citation type="submission" date="2018-02" db="EMBL/GenBank/DDBJ databases">
        <title>Draft genome sequences of Elsinoe sp., causing black scab on jojoba.</title>
        <authorList>
            <person name="Stodart B."/>
            <person name="Jeffress S."/>
            <person name="Ash G."/>
            <person name="Arun Chinnappa K."/>
        </authorList>
    </citation>
    <scope>NUCLEOTIDE SEQUENCE [LARGE SCALE GENOMIC DNA]</scope>
    <source>
        <strain evidence="2 3">Hillstone_2</strain>
    </source>
</reference>
<evidence type="ECO:0000313" key="3">
    <source>
        <dbReference type="Proteomes" id="UP000308133"/>
    </source>
</evidence>
<feature type="region of interest" description="Disordered" evidence="1">
    <location>
        <begin position="329"/>
        <end position="377"/>
    </location>
</feature>
<proteinExistence type="predicted"/>
<feature type="compositionally biased region" description="Low complexity" evidence="1">
    <location>
        <begin position="358"/>
        <end position="368"/>
    </location>
</feature>
<dbReference type="InterPro" id="IPR053157">
    <property type="entry name" value="Sterol_Uptake_Regulator"/>
</dbReference>
<dbReference type="EMBL" id="PTQR01000082">
    <property type="protein sequence ID" value="TKX21152.1"/>
    <property type="molecule type" value="Genomic_DNA"/>
</dbReference>
<feature type="compositionally biased region" description="Polar residues" evidence="1">
    <location>
        <begin position="577"/>
        <end position="592"/>
    </location>
</feature>
<organism evidence="2 3">
    <name type="scientific">Elsinoe australis</name>
    <dbReference type="NCBI Taxonomy" id="40998"/>
    <lineage>
        <taxon>Eukaryota</taxon>
        <taxon>Fungi</taxon>
        <taxon>Dikarya</taxon>
        <taxon>Ascomycota</taxon>
        <taxon>Pezizomycotina</taxon>
        <taxon>Dothideomycetes</taxon>
        <taxon>Dothideomycetidae</taxon>
        <taxon>Myriangiales</taxon>
        <taxon>Elsinoaceae</taxon>
        <taxon>Elsinoe</taxon>
    </lineage>
</organism>
<dbReference type="PANTHER" id="PTHR47784">
    <property type="entry name" value="STEROL UPTAKE CONTROL PROTEIN 2"/>
    <property type="match status" value="1"/>
</dbReference>
<protein>
    <submittedName>
        <fullName evidence="2">Uncharacterized protein</fullName>
    </submittedName>
</protein>
<dbReference type="PANTHER" id="PTHR47784:SF14">
    <property type="entry name" value="ZN(II)2CYS6 TRANSCRIPTION FACTOR (EUROFUNG)"/>
    <property type="match status" value="1"/>
</dbReference>
<name>A0A4V6DTM3_9PEZI</name>
<comment type="caution">
    <text evidence="2">The sequence shown here is derived from an EMBL/GenBank/DDBJ whole genome shotgun (WGS) entry which is preliminary data.</text>
</comment>
<evidence type="ECO:0000313" key="2">
    <source>
        <dbReference type="EMBL" id="TKX21152.1"/>
    </source>
</evidence>
<sequence length="662" mass="73289">MACGRPEQRTKYLGLALDYRDKALEKLPYVFQNPSDDQGEACFWATAMIGLITLARSQVDRSATAISAMLELSRLWGGSKLPKARPSIGSQTPGSSTEPEFAEGLRNFINYLSGSSDKPVYVKVLELLQKEHHMWRQNNSTGILSWAACVDKRFMQLVEQKDVIANLVVAFYGAALHELRNTWYIGSFGSELVREILPLRDAPDSTLITIQDFVITILRPKQNNDETVDDYKKRLKEWMKEPEDGITAHQLFQNLRKAHEPRIVVLYHEALSKFLNTKFRTTAEAYCAEFNVNLQRLQAAATTVDKANGIDIKQQPTKSARLTDAECFSQHLELRPPRDKRKENDKSKGNKRRDKGKANAAVTNNANNSDQSGDDMSEGSFGEIGAAAIAATAKTTHPSSSGTAELTSTSILFDNCASTYIVRDRKAFTKLYKFDKPVKFDQAANTTIFTYGGTALLRLGALKIKLHNAMYSPTSSYTLISSGRLHEARITQQGELLYKTKNGKLTPIARVLYVNYITAAPLQQDPLDLEGEAITEAEQPSLAVLPVEPPTSPTLADPPTSPIPADPPTDVKRHKPPSTQNVEATANSSNFDLTELEQASLEPQLDIREGQDPPPSPAPAALPEQQGSEEDEEQWDTPMLPFEPIQHAGQKHRHSSPPPPPA</sequence>
<accession>A0A4V6DTM3</accession>